<accession>A0ABY5W316</accession>
<feature type="transmembrane region" description="Helical" evidence="5">
    <location>
        <begin position="120"/>
        <end position="141"/>
    </location>
</feature>
<dbReference type="InterPro" id="IPR035906">
    <property type="entry name" value="MetI-like_sf"/>
</dbReference>
<evidence type="ECO:0000313" key="6">
    <source>
        <dbReference type="EMBL" id="UWP82466.1"/>
    </source>
</evidence>
<feature type="transmembrane region" description="Helical" evidence="5">
    <location>
        <begin position="360"/>
        <end position="381"/>
    </location>
</feature>
<dbReference type="RefSeq" id="WP_259860236.1">
    <property type="nucleotide sequence ID" value="NZ_BAAAST010000070.1"/>
</dbReference>
<evidence type="ECO:0000256" key="3">
    <source>
        <dbReference type="ARBA" id="ARBA00022989"/>
    </source>
</evidence>
<feature type="transmembrane region" description="Helical" evidence="5">
    <location>
        <begin position="82"/>
        <end position="108"/>
    </location>
</feature>
<evidence type="ECO:0000256" key="5">
    <source>
        <dbReference type="SAM" id="Phobius"/>
    </source>
</evidence>
<keyword evidence="7" id="KW-1185">Reference proteome</keyword>
<protein>
    <submittedName>
        <fullName evidence="6">Sugar ABC transporter permease</fullName>
    </submittedName>
</protein>
<evidence type="ECO:0000256" key="4">
    <source>
        <dbReference type="ARBA" id="ARBA00023136"/>
    </source>
</evidence>
<reference evidence="6" key="1">
    <citation type="submission" date="2021-04" db="EMBL/GenBank/DDBJ databases">
        <authorList>
            <person name="Hartkoorn R.C."/>
            <person name="Beaudoing E."/>
            <person name="Hot D."/>
        </authorList>
    </citation>
    <scope>NUCLEOTIDE SEQUENCE</scope>
    <source>
        <strain evidence="6">NRRL B-16292</strain>
    </source>
</reference>
<evidence type="ECO:0000256" key="2">
    <source>
        <dbReference type="ARBA" id="ARBA00022692"/>
    </source>
</evidence>
<gene>
    <name evidence="6" type="ORF">Dfulv_46760</name>
</gene>
<feature type="transmembrane region" description="Helical" evidence="5">
    <location>
        <begin position="287"/>
        <end position="307"/>
    </location>
</feature>
<feature type="transmembrane region" description="Helical" evidence="5">
    <location>
        <begin position="153"/>
        <end position="173"/>
    </location>
</feature>
<reference evidence="6" key="2">
    <citation type="submission" date="2022-09" db="EMBL/GenBank/DDBJ databases">
        <title>Biosynthetic gene clusters of Dactylosporangioum fulvum.</title>
        <authorList>
            <person name="Caradec T."/>
        </authorList>
    </citation>
    <scope>NUCLEOTIDE SEQUENCE</scope>
    <source>
        <strain evidence="6">NRRL B-16292</strain>
    </source>
</reference>
<feature type="transmembrane region" description="Helical" evidence="5">
    <location>
        <begin position="327"/>
        <end position="348"/>
    </location>
</feature>
<sequence>MTGIQPTMLRPATPRPAWQTVVGLVLVLPAFVLLLTSYVEPTLWTFRSSFNRFTGLRFNPGDESVGFDNYTKAFDVGLGSSLLFGLSLAAVPLVLVLFLAPALAWAAARAGRAGRWVTRALLIIPLAAFAPMAVALAHRARDLTDDGRPEVRLIYWLGTFGLVSAAGVVVYLAAFRRRDPTRSPWPAVGVAALLAVLAVLAAGLQEFTYSHIEGFGTSSPGTPARLMFDTSFRILNFGVGAAVSVTALLPLMLFGLAATVIIVLTGLRLEVDGSSPEPVPAKSPTPWVVGGILLVVVLVGTGFGLWPWLSDITNPSPVDDSTWGNTWLPPLVSTLVGVTVAALAAFGISGLRPLGRHSEWLLLPFGLFLFVGIAPLALRAYAAGATAGRLNSFIGLIPPSRVAIPALFILALVFRGQALRRETLRQENRPAPWSSLVLPALPMLGLAYLVTWVAQAQDLLWPLISATSRHKTAHLLLLEVLQTFDLDRLPYGRLLPLPMLLLFLLLGIAAQLLYLDRVALRVGRPERDHPPRT</sequence>
<feature type="transmembrane region" description="Helical" evidence="5">
    <location>
        <begin position="435"/>
        <end position="454"/>
    </location>
</feature>
<dbReference type="Proteomes" id="UP001059617">
    <property type="component" value="Chromosome"/>
</dbReference>
<name>A0ABY5W316_9ACTN</name>
<keyword evidence="3 5" id="KW-1133">Transmembrane helix</keyword>
<feature type="transmembrane region" description="Helical" evidence="5">
    <location>
        <begin position="393"/>
        <end position="414"/>
    </location>
</feature>
<keyword evidence="2 5" id="KW-0812">Transmembrane</keyword>
<feature type="transmembrane region" description="Helical" evidence="5">
    <location>
        <begin position="185"/>
        <end position="204"/>
    </location>
</feature>
<dbReference type="EMBL" id="CP073720">
    <property type="protein sequence ID" value="UWP82466.1"/>
    <property type="molecule type" value="Genomic_DNA"/>
</dbReference>
<evidence type="ECO:0000313" key="7">
    <source>
        <dbReference type="Proteomes" id="UP001059617"/>
    </source>
</evidence>
<proteinExistence type="predicted"/>
<evidence type="ECO:0000256" key="1">
    <source>
        <dbReference type="ARBA" id="ARBA00004141"/>
    </source>
</evidence>
<feature type="transmembrane region" description="Helical" evidence="5">
    <location>
        <begin position="494"/>
        <end position="515"/>
    </location>
</feature>
<organism evidence="6 7">
    <name type="scientific">Dactylosporangium fulvum</name>
    <dbReference type="NCBI Taxonomy" id="53359"/>
    <lineage>
        <taxon>Bacteria</taxon>
        <taxon>Bacillati</taxon>
        <taxon>Actinomycetota</taxon>
        <taxon>Actinomycetes</taxon>
        <taxon>Micromonosporales</taxon>
        <taxon>Micromonosporaceae</taxon>
        <taxon>Dactylosporangium</taxon>
    </lineage>
</organism>
<feature type="transmembrane region" description="Helical" evidence="5">
    <location>
        <begin position="234"/>
        <end position="267"/>
    </location>
</feature>
<comment type="subcellular location">
    <subcellularLocation>
        <location evidence="1">Membrane</location>
        <topology evidence="1">Multi-pass membrane protein</topology>
    </subcellularLocation>
</comment>
<feature type="transmembrane region" description="Helical" evidence="5">
    <location>
        <begin position="21"/>
        <end position="39"/>
    </location>
</feature>
<keyword evidence="4 5" id="KW-0472">Membrane</keyword>
<dbReference type="SUPFAM" id="SSF161098">
    <property type="entry name" value="MetI-like"/>
    <property type="match status" value="1"/>
</dbReference>
<dbReference type="Gene3D" id="1.10.3720.10">
    <property type="entry name" value="MetI-like"/>
    <property type="match status" value="1"/>
</dbReference>